<evidence type="ECO:0000313" key="2">
    <source>
        <dbReference type="EMBL" id="MQL51837.1"/>
    </source>
</evidence>
<dbReference type="Gene3D" id="3.40.50.300">
    <property type="entry name" value="P-loop containing nucleotide triphosphate hydrolases"/>
    <property type="match status" value="2"/>
</dbReference>
<dbReference type="InterPro" id="IPR051162">
    <property type="entry name" value="T4SS_component"/>
</dbReference>
<dbReference type="SUPFAM" id="SSF52540">
    <property type="entry name" value="P-loop containing nucleoside triphosphate hydrolases"/>
    <property type="match status" value="1"/>
</dbReference>
<dbReference type="AlphaFoldDB" id="A0A6N7IQM7"/>
<organism evidence="2 3">
    <name type="scientific">Desulfofundulus thermobenzoicus</name>
    <dbReference type="NCBI Taxonomy" id="29376"/>
    <lineage>
        <taxon>Bacteria</taxon>
        <taxon>Bacillati</taxon>
        <taxon>Bacillota</taxon>
        <taxon>Clostridia</taxon>
        <taxon>Eubacteriales</taxon>
        <taxon>Peptococcaceae</taxon>
        <taxon>Desulfofundulus</taxon>
    </lineage>
</organism>
<protein>
    <submittedName>
        <fullName evidence="2">DUF87 domain-containing protein</fullName>
    </submittedName>
</protein>
<name>A0A6N7IQM7_9FIRM</name>
<evidence type="ECO:0000259" key="1">
    <source>
        <dbReference type="Pfam" id="PF19044"/>
    </source>
</evidence>
<dbReference type="Pfam" id="PF19044">
    <property type="entry name" value="P-loop_TraG"/>
    <property type="match status" value="1"/>
</dbReference>
<comment type="caution">
    <text evidence="2">The sequence shown here is derived from an EMBL/GenBank/DDBJ whole genome shotgun (WGS) entry which is preliminary data.</text>
</comment>
<accession>A0A6N7IQM7</accession>
<proteinExistence type="predicted"/>
<dbReference type="EMBL" id="WHYR01000012">
    <property type="protein sequence ID" value="MQL51837.1"/>
    <property type="molecule type" value="Genomic_DNA"/>
</dbReference>
<dbReference type="PANTHER" id="PTHR30121">
    <property type="entry name" value="UNCHARACTERIZED PROTEIN YJGR-RELATED"/>
    <property type="match status" value="1"/>
</dbReference>
<feature type="domain" description="TraG P-loop" evidence="1">
    <location>
        <begin position="240"/>
        <end position="509"/>
    </location>
</feature>
<dbReference type="PANTHER" id="PTHR30121:SF6">
    <property type="entry name" value="SLR6007 PROTEIN"/>
    <property type="match status" value="1"/>
</dbReference>
<dbReference type="Proteomes" id="UP000441717">
    <property type="component" value="Unassembled WGS sequence"/>
</dbReference>
<dbReference type="InterPro" id="IPR043964">
    <property type="entry name" value="P-loop_TraG"/>
</dbReference>
<reference evidence="2 3" key="1">
    <citation type="submission" date="2019-10" db="EMBL/GenBank/DDBJ databases">
        <title>Comparative genomics of sulfur disproportionating microorganisms.</title>
        <authorList>
            <person name="Ward L.M."/>
            <person name="Bertran E."/>
            <person name="Johnston D."/>
        </authorList>
    </citation>
    <scope>NUCLEOTIDE SEQUENCE [LARGE SCALE GENOMIC DNA]</scope>
    <source>
        <strain evidence="2 3">DSM 14055</strain>
    </source>
</reference>
<sequence>MDQQTITGRSFAEYLAAVAGGIEKHPQHTIVGGDIYTRVLRVAAWPGYPVAPGFLERIYKPKVLPQNVTLEIVYQYRKAVLDWGWKMNWKYQRLARKVSTEQTPDPAEVKALEAMDMLKRESYYGGADTVDIWMYVVVRSIGDPGALDAVVQRIIADFKDMGMLAVQLVYEQQAAFRETFVLGRSDEAFQKAYPGRIVQSDAVATLYPCLTGSVNDGTGVYFGHSVSTMTANFVNLKKGKENQNIIVLGASGEGKSTFQKAIIQGMRMEDFLVIVFDMNGEYRELAERTGGLYIDHTMNTGKYIDPLSIPPKMGVPEEDDARLFAVSDALLTTVSILADGITPGERNAADRALMAMYEEAKINLDDPSTWDFEEQPFDMEDWWDFLCRDKKPEAASLRDKLAIYFTGSKRNLFRNAEQVTVPKDCSLVVFQVAQSVEGADAQVGAAKMTMTLSFVRDLLRKEKIRGKRYTAVVFDEAQRLLLNAEASAFINTLATMIRHLNGLVVVATNKPYVFWVHGTGGEGGTGVWANSKYKVFFWLENSEIAAVEKNAEIPKEITDMLKTMHLSHQFLIRHLDRGWDRCQIFLPDEEMAMYETRGLKKNG</sequence>
<dbReference type="InterPro" id="IPR027417">
    <property type="entry name" value="P-loop_NTPase"/>
</dbReference>
<gene>
    <name evidence="2" type="ORF">GFC01_06075</name>
</gene>
<keyword evidence="3" id="KW-1185">Reference proteome</keyword>
<evidence type="ECO:0000313" key="3">
    <source>
        <dbReference type="Proteomes" id="UP000441717"/>
    </source>
</evidence>